<dbReference type="InterPro" id="IPR011990">
    <property type="entry name" value="TPR-like_helical_dom_sf"/>
</dbReference>
<dbReference type="EMBL" id="CP043046">
    <property type="protein sequence ID" value="QEI08332.1"/>
    <property type="molecule type" value="Genomic_DNA"/>
</dbReference>
<proteinExistence type="predicted"/>
<protein>
    <submittedName>
        <fullName evidence="1">Sel1 repeat family protein</fullName>
    </submittedName>
</protein>
<dbReference type="PANTHER" id="PTHR43628">
    <property type="entry name" value="ACTIVATOR OF C KINASE PROTEIN 1-RELATED"/>
    <property type="match status" value="1"/>
</dbReference>
<dbReference type="OrthoDB" id="5365194at2"/>
<organism evidence="1 2">
    <name type="scientific">Pigmentiphaga aceris</name>
    <dbReference type="NCBI Taxonomy" id="1940612"/>
    <lineage>
        <taxon>Bacteria</taxon>
        <taxon>Pseudomonadati</taxon>
        <taxon>Pseudomonadota</taxon>
        <taxon>Betaproteobacteria</taxon>
        <taxon>Burkholderiales</taxon>
        <taxon>Alcaligenaceae</taxon>
        <taxon>Pigmentiphaga</taxon>
    </lineage>
</organism>
<reference evidence="1 2" key="1">
    <citation type="submission" date="2019-08" db="EMBL/GenBank/DDBJ databases">
        <title>Amphibian skin-associated Pigmentiphaga: genome sequence and occurrence across geography and hosts.</title>
        <authorList>
            <person name="Bletz M.C."/>
            <person name="Bunk B."/>
            <person name="Sproeer C."/>
            <person name="Biwer P."/>
            <person name="Reiter S."/>
            <person name="Rabemananjara F.C.E."/>
            <person name="Schulz S."/>
            <person name="Overmann J."/>
            <person name="Vences M."/>
        </authorList>
    </citation>
    <scope>NUCLEOTIDE SEQUENCE [LARGE SCALE GENOMIC DNA]</scope>
    <source>
        <strain evidence="1 2">Mada1488</strain>
    </source>
</reference>
<dbReference type="KEGG" id="pacr:FXN63_22705"/>
<dbReference type="RefSeq" id="WP_148817803.1">
    <property type="nucleotide sequence ID" value="NZ_CP043046.1"/>
</dbReference>
<gene>
    <name evidence="1" type="ORF">FXN63_22705</name>
</gene>
<dbReference type="Gene3D" id="1.25.40.10">
    <property type="entry name" value="Tetratricopeptide repeat domain"/>
    <property type="match status" value="1"/>
</dbReference>
<evidence type="ECO:0000313" key="2">
    <source>
        <dbReference type="Proteomes" id="UP000325161"/>
    </source>
</evidence>
<accession>A0A5C0B161</accession>
<dbReference type="SUPFAM" id="SSF81901">
    <property type="entry name" value="HCP-like"/>
    <property type="match status" value="1"/>
</dbReference>
<evidence type="ECO:0000313" key="1">
    <source>
        <dbReference type="EMBL" id="QEI08332.1"/>
    </source>
</evidence>
<dbReference type="Proteomes" id="UP000325161">
    <property type="component" value="Chromosome"/>
</dbReference>
<dbReference type="InterPro" id="IPR052945">
    <property type="entry name" value="Mitotic_Regulator"/>
</dbReference>
<keyword evidence="2" id="KW-1185">Reference proteome</keyword>
<dbReference type="InterPro" id="IPR006597">
    <property type="entry name" value="Sel1-like"/>
</dbReference>
<dbReference type="PANTHER" id="PTHR43628:SF1">
    <property type="entry name" value="CHITIN SYNTHASE REGULATORY FACTOR 2-RELATED"/>
    <property type="match status" value="1"/>
</dbReference>
<dbReference type="Pfam" id="PF08238">
    <property type="entry name" value="Sel1"/>
    <property type="match status" value="6"/>
</dbReference>
<sequence>MATSVVGRWLNTWADRVFERMMRKPLPGKPWDHLYQLGAQTLQQRAEGGDAKAAYVLGDMYDQGSYGVRKNLNAAIKWYRLAAEQEDGDALNNLGSMHQHGDGLPQDMEQARMYFERAAAAGCGVAMNNLGHFHNHGRGGLVADPAAAVKWFKAGACRHDGNALVSLGYAYSKGTGVRKSPLRAIYWYRRAALAGDHKGAYNLAVGYWYGVDLMEDHRKAIGLLRASSVYDHAGTNFLLGRAQFEGLGMTKDLGEGLRLLRRAADAGYEQAHDYLQQTRYATPTRTVPGAKPNTQT</sequence>
<dbReference type="SMART" id="SM00671">
    <property type="entry name" value="SEL1"/>
    <property type="match status" value="6"/>
</dbReference>
<dbReference type="AlphaFoldDB" id="A0A5C0B161"/>
<name>A0A5C0B161_9BURK</name>